<feature type="compositionally biased region" description="Pro residues" evidence="1">
    <location>
        <begin position="1"/>
        <end position="11"/>
    </location>
</feature>
<evidence type="ECO:0000313" key="2">
    <source>
        <dbReference type="EMBL" id="GMN50347.1"/>
    </source>
</evidence>
<gene>
    <name evidence="2" type="ORF">TIFTF001_019504</name>
</gene>
<keyword evidence="3" id="KW-1185">Reference proteome</keyword>
<comment type="caution">
    <text evidence="2">The sequence shown here is derived from an EMBL/GenBank/DDBJ whole genome shotgun (WGS) entry which is preliminary data.</text>
</comment>
<feature type="region of interest" description="Disordered" evidence="1">
    <location>
        <begin position="98"/>
        <end position="118"/>
    </location>
</feature>
<proteinExistence type="predicted"/>
<feature type="compositionally biased region" description="Gly residues" evidence="1">
    <location>
        <begin position="72"/>
        <end position="82"/>
    </location>
</feature>
<evidence type="ECO:0000313" key="3">
    <source>
        <dbReference type="Proteomes" id="UP001187192"/>
    </source>
</evidence>
<dbReference type="AlphaFoldDB" id="A0AA88AGJ7"/>
<feature type="compositionally biased region" description="Gly residues" evidence="1">
    <location>
        <begin position="43"/>
        <end position="63"/>
    </location>
</feature>
<dbReference type="EMBL" id="BTGU01000033">
    <property type="protein sequence ID" value="GMN50347.1"/>
    <property type="molecule type" value="Genomic_DNA"/>
</dbReference>
<feature type="region of interest" description="Disordered" evidence="1">
    <location>
        <begin position="1"/>
        <end position="82"/>
    </location>
</feature>
<organism evidence="2 3">
    <name type="scientific">Ficus carica</name>
    <name type="common">Common fig</name>
    <dbReference type="NCBI Taxonomy" id="3494"/>
    <lineage>
        <taxon>Eukaryota</taxon>
        <taxon>Viridiplantae</taxon>
        <taxon>Streptophyta</taxon>
        <taxon>Embryophyta</taxon>
        <taxon>Tracheophyta</taxon>
        <taxon>Spermatophyta</taxon>
        <taxon>Magnoliopsida</taxon>
        <taxon>eudicotyledons</taxon>
        <taxon>Gunneridae</taxon>
        <taxon>Pentapetalae</taxon>
        <taxon>rosids</taxon>
        <taxon>fabids</taxon>
        <taxon>Rosales</taxon>
        <taxon>Moraceae</taxon>
        <taxon>Ficeae</taxon>
        <taxon>Ficus</taxon>
    </lineage>
</organism>
<protein>
    <submittedName>
        <fullName evidence="2">Uncharacterized protein</fullName>
    </submittedName>
</protein>
<sequence length="118" mass="11392">MSATNPLPPSQICPASPLTLGHEPSLPPPTSTNPATRARASGGCLGLSARGGGLGSSGCGGKRGAWARARGRGGPSTSGGWGAWARAQVGGRSCRGNRAVADVGGRRGRSSSGGGGLS</sequence>
<dbReference type="Proteomes" id="UP001187192">
    <property type="component" value="Unassembled WGS sequence"/>
</dbReference>
<name>A0AA88AGJ7_FICCA</name>
<evidence type="ECO:0000256" key="1">
    <source>
        <dbReference type="SAM" id="MobiDB-lite"/>
    </source>
</evidence>
<accession>A0AA88AGJ7</accession>
<reference evidence="2" key="1">
    <citation type="submission" date="2023-07" db="EMBL/GenBank/DDBJ databases">
        <title>draft genome sequence of fig (Ficus carica).</title>
        <authorList>
            <person name="Takahashi T."/>
            <person name="Nishimura K."/>
        </authorList>
    </citation>
    <scope>NUCLEOTIDE SEQUENCE</scope>
</reference>